<dbReference type="SUPFAM" id="SSF52833">
    <property type="entry name" value="Thioredoxin-like"/>
    <property type="match status" value="1"/>
</dbReference>
<dbReference type="PANTHER" id="PTHR31902:SF22">
    <property type="entry name" value="SLL1203 PROTEIN"/>
    <property type="match status" value="1"/>
</dbReference>
<protein>
    <recommendedName>
        <fullName evidence="3">Sucrase/ferredoxin-like</fullName>
    </recommendedName>
</protein>
<evidence type="ECO:0000313" key="2">
    <source>
        <dbReference type="Proteomes" id="UP000198967"/>
    </source>
</evidence>
<proteinExistence type="predicted"/>
<dbReference type="PANTHER" id="PTHR31902">
    <property type="entry name" value="ACTIN PATCHES DISTAL PROTEIN 1"/>
    <property type="match status" value="1"/>
</dbReference>
<dbReference type="RefSeq" id="WP_093081599.1">
    <property type="nucleotide sequence ID" value="NZ_FNBE01000006.1"/>
</dbReference>
<dbReference type="STRING" id="366584.SAMN05216377_10645"/>
<reference evidence="1 2" key="1">
    <citation type="submission" date="2016-10" db="EMBL/GenBank/DDBJ databases">
        <authorList>
            <person name="de Groot N.N."/>
        </authorList>
    </citation>
    <scope>NUCLEOTIDE SEQUENCE [LARGE SCALE GENOMIC DNA]</scope>
    <source>
        <strain evidence="1 2">CGMCC 4.3143</strain>
    </source>
</reference>
<dbReference type="InterPro" id="IPR009737">
    <property type="entry name" value="Aim32/Apd1-like"/>
</dbReference>
<gene>
    <name evidence="1" type="ORF">SAMN05216377_10645</name>
</gene>
<keyword evidence="2" id="KW-1185">Reference proteome</keyword>
<dbReference type="AlphaFoldDB" id="A0A1G7MTX2"/>
<accession>A0A1G7MTX2</accession>
<dbReference type="EMBL" id="FNBE01000006">
    <property type="protein sequence ID" value="SDF65265.1"/>
    <property type="molecule type" value="Genomic_DNA"/>
</dbReference>
<dbReference type="Proteomes" id="UP000198967">
    <property type="component" value="Unassembled WGS sequence"/>
</dbReference>
<evidence type="ECO:0000313" key="1">
    <source>
        <dbReference type="EMBL" id="SDF65265.1"/>
    </source>
</evidence>
<dbReference type="Gene3D" id="3.40.30.10">
    <property type="entry name" value="Glutaredoxin"/>
    <property type="match status" value="1"/>
</dbReference>
<sequence>MAGEPLERCSGVARLLAEPLPGTAPVAQRLVFVESVGAWPRSVDRHPDPAIAGLAARAADAGRKVLLIRRPGRRLAPDAPRTVLVADVAPGAARVGRFLVDGPANLAALPLDTGGEPVTHPSLLVCTHGTRDVCCAIEGRALAAAVAETGQVDVWECSHLGGHRFAPTALVLPTGYLYGRLDPANAVAAAKAAGAGEVETAHCRGRMAWTAAGQVAELAVREHTGLRDADALGVTEVSMSTEPFTRVVVSGIGAQWEVRVEEQRGPARPLSCAGTLERCAPLVATAVHSVTRA</sequence>
<organism evidence="1 2">
    <name type="scientific">Pseudonocardia oroxyli</name>
    <dbReference type="NCBI Taxonomy" id="366584"/>
    <lineage>
        <taxon>Bacteria</taxon>
        <taxon>Bacillati</taxon>
        <taxon>Actinomycetota</taxon>
        <taxon>Actinomycetes</taxon>
        <taxon>Pseudonocardiales</taxon>
        <taxon>Pseudonocardiaceae</taxon>
        <taxon>Pseudonocardia</taxon>
    </lineage>
</organism>
<dbReference type="Pfam" id="PF06999">
    <property type="entry name" value="Suc_Fer-like"/>
    <property type="match status" value="1"/>
</dbReference>
<dbReference type="OrthoDB" id="3399139at2"/>
<dbReference type="CDD" id="cd03062">
    <property type="entry name" value="TRX_Fd_Sucrase"/>
    <property type="match status" value="1"/>
</dbReference>
<evidence type="ECO:0008006" key="3">
    <source>
        <dbReference type="Google" id="ProtNLM"/>
    </source>
</evidence>
<dbReference type="InterPro" id="IPR036249">
    <property type="entry name" value="Thioredoxin-like_sf"/>
</dbReference>
<name>A0A1G7MTX2_PSEOR</name>